<protein>
    <submittedName>
        <fullName evidence="6">Molybdenum ABC transporter ATP-binding protein</fullName>
    </submittedName>
</protein>
<dbReference type="InterPro" id="IPR017871">
    <property type="entry name" value="ABC_transporter-like_CS"/>
</dbReference>
<evidence type="ECO:0000313" key="6">
    <source>
        <dbReference type="EMBL" id="KSU89081.1"/>
    </source>
</evidence>
<sequence length="275" mass="31330">MFIQFKLEGCQLTNIVELTNISLIRENKLLLNDISWEINQNEHWCLLGLNGCGKTTLLNVINGYIWPTKGEATILNHTFGATNLPEMRKEIGWVSSSLQQRFPEDETAITIVLSGKFASIGLYESVTQEEIKRANQLLKQLKCQHFANQLYRTLSQGERQRVLIARALMASPKLLILDEPCTGLDLLAKEQLLLLIQQIAIEPDGPTLIYVTHHVEEILSCFTHTMLMKEGRVFSAGKTADLLTEDRLSAFFEQEVLVQKIKDRTWLSLKEKVTY</sequence>
<evidence type="ECO:0000256" key="1">
    <source>
        <dbReference type="ARBA" id="ARBA00005417"/>
    </source>
</evidence>
<evidence type="ECO:0000256" key="4">
    <source>
        <dbReference type="ARBA" id="ARBA00022840"/>
    </source>
</evidence>
<keyword evidence="2" id="KW-0813">Transport</keyword>
<organism evidence="6 7">
    <name type="scientific">Priestia veravalensis</name>
    <dbReference type="NCBI Taxonomy" id="1414648"/>
    <lineage>
        <taxon>Bacteria</taxon>
        <taxon>Bacillati</taxon>
        <taxon>Bacillota</taxon>
        <taxon>Bacilli</taxon>
        <taxon>Bacillales</taxon>
        <taxon>Bacillaceae</taxon>
        <taxon>Priestia</taxon>
    </lineage>
</organism>
<dbReference type="PANTHER" id="PTHR42734:SF17">
    <property type="entry name" value="METAL TRANSPORT SYSTEM ATP-BINDING PROTEIN TM_0124-RELATED"/>
    <property type="match status" value="1"/>
</dbReference>
<evidence type="ECO:0000256" key="2">
    <source>
        <dbReference type="ARBA" id="ARBA00022448"/>
    </source>
</evidence>
<keyword evidence="3" id="KW-0547">Nucleotide-binding</keyword>
<dbReference type="InterPro" id="IPR050153">
    <property type="entry name" value="Metal_Ion_Import_ABC"/>
</dbReference>
<dbReference type="Pfam" id="PF00005">
    <property type="entry name" value="ABC_tran"/>
    <property type="match status" value="1"/>
</dbReference>
<dbReference type="InterPro" id="IPR027417">
    <property type="entry name" value="P-loop_NTPase"/>
</dbReference>
<dbReference type="PROSITE" id="PS00211">
    <property type="entry name" value="ABC_TRANSPORTER_1"/>
    <property type="match status" value="1"/>
</dbReference>
<dbReference type="GO" id="GO:0005524">
    <property type="term" value="F:ATP binding"/>
    <property type="evidence" value="ECO:0007669"/>
    <property type="project" value="UniProtKB-KW"/>
</dbReference>
<keyword evidence="4 6" id="KW-0067">ATP-binding</keyword>
<name>A0A0V8JPV7_9BACI</name>
<accession>A0A0V8JPV7</accession>
<evidence type="ECO:0000256" key="3">
    <source>
        <dbReference type="ARBA" id="ARBA00022741"/>
    </source>
</evidence>
<dbReference type="EMBL" id="LNQP01000011">
    <property type="protein sequence ID" value="KSU89081.1"/>
    <property type="molecule type" value="Genomic_DNA"/>
</dbReference>
<dbReference type="AlphaFoldDB" id="A0A0V8JPV7"/>
<dbReference type="GO" id="GO:0016887">
    <property type="term" value="F:ATP hydrolysis activity"/>
    <property type="evidence" value="ECO:0007669"/>
    <property type="project" value="InterPro"/>
</dbReference>
<comment type="caution">
    <text evidence="6">The sequence shown here is derived from an EMBL/GenBank/DDBJ whole genome shotgun (WGS) entry which is preliminary data.</text>
</comment>
<feature type="domain" description="ABC transporter" evidence="5">
    <location>
        <begin position="16"/>
        <end position="255"/>
    </location>
</feature>
<reference evidence="6 7" key="1">
    <citation type="submission" date="2015-11" db="EMBL/GenBank/DDBJ databases">
        <title>Bacillus caseinolyticus sp nov.</title>
        <authorList>
            <person name="Dastager S.G."/>
            <person name="Mawlankar R."/>
        </authorList>
    </citation>
    <scope>NUCLEOTIDE SEQUENCE [LARGE SCALE GENOMIC DNA]</scope>
    <source>
        <strain evidence="6 7">SGD-V-76</strain>
    </source>
</reference>
<dbReference type="PROSITE" id="PS50893">
    <property type="entry name" value="ABC_TRANSPORTER_2"/>
    <property type="match status" value="1"/>
</dbReference>
<dbReference type="Gene3D" id="3.40.50.300">
    <property type="entry name" value="P-loop containing nucleotide triphosphate hydrolases"/>
    <property type="match status" value="1"/>
</dbReference>
<dbReference type="SMART" id="SM00382">
    <property type="entry name" value="AAA"/>
    <property type="match status" value="1"/>
</dbReference>
<evidence type="ECO:0000259" key="5">
    <source>
        <dbReference type="PROSITE" id="PS50893"/>
    </source>
</evidence>
<proteinExistence type="inferred from homology"/>
<evidence type="ECO:0000313" key="7">
    <source>
        <dbReference type="Proteomes" id="UP000053681"/>
    </source>
</evidence>
<comment type="similarity">
    <text evidence="1">Belongs to the ABC transporter superfamily.</text>
</comment>
<keyword evidence="7" id="KW-1185">Reference proteome</keyword>
<dbReference type="InterPro" id="IPR003593">
    <property type="entry name" value="AAA+_ATPase"/>
</dbReference>
<dbReference type="Proteomes" id="UP000053681">
    <property type="component" value="Unassembled WGS sequence"/>
</dbReference>
<dbReference type="InterPro" id="IPR003439">
    <property type="entry name" value="ABC_transporter-like_ATP-bd"/>
</dbReference>
<gene>
    <name evidence="6" type="ORF">AS180_04315</name>
</gene>
<dbReference type="PANTHER" id="PTHR42734">
    <property type="entry name" value="METAL TRANSPORT SYSTEM ATP-BINDING PROTEIN TM_0124-RELATED"/>
    <property type="match status" value="1"/>
</dbReference>
<dbReference type="SUPFAM" id="SSF52540">
    <property type="entry name" value="P-loop containing nucleoside triphosphate hydrolases"/>
    <property type="match status" value="1"/>
</dbReference>